<reference evidence="6" key="2">
    <citation type="journal article" date="2024" name="Plant">
        <title>Genomic evolution and insights into agronomic trait innovations of Sesamum species.</title>
        <authorList>
            <person name="Miao H."/>
            <person name="Wang L."/>
            <person name="Qu L."/>
            <person name="Liu H."/>
            <person name="Sun Y."/>
            <person name="Le M."/>
            <person name="Wang Q."/>
            <person name="Wei S."/>
            <person name="Zheng Y."/>
            <person name="Lin W."/>
            <person name="Duan Y."/>
            <person name="Cao H."/>
            <person name="Xiong S."/>
            <person name="Wang X."/>
            <person name="Wei L."/>
            <person name="Li C."/>
            <person name="Ma Q."/>
            <person name="Ju M."/>
            <person name="Zhao R."/>
            <person name="Li G."/>
            <person name="Mu C."/>
            <person name="Tian Q."/>
            <person name="Mei H."/>
            <person name="Zhang T."/>
            <person name="Gao T."/>
            <person name="Zhang H."/>
        </authorList>
    </citation>
    <scope>NUCLEOTIDE SEQUENCE</scope>
    <source>
        <strain evidence="6">KEN8</strain>
    </source>
</reference>
<evidence type="ECO:0000256" key="4">
    <source>
        <dbReference type="RuleBase" id="RU003690"/>
    </source>
</evidence>
<dbReference type="GO" id="GO:0008422">
    <property type="term" value="F:beta-glucosidase activity"/>
    <property type="evidence" value="ECO:0007669"/>
    <property type="project" value="TreeGrafter"/>
</dbReference>
<feature type="compositionally biased region" description="Acidic residues" evidence="5">
    <location>
        <begin position="166"/>
        <end position="197"/>
    </location>
</feature>
<dbReference type="InterPro" id="IPR001360">
    <property type="entry name" value="Glyco_hydro_1"/>
</dbReference>
<evidence type="ECO:0000256" key="2">
    <source>
        <dbReference type="ARBA" id="ARBA00022801"/>
    </source>
</evidence>
<reference evidence="6" key="1">
    <citation type="submission" date="2020-06" db="EMBL/GenBank/DDBJ databases">
        <authorList>
            <person name="Li T."/>
            <person name="Hu X."/>
            <person name="Zhang T."/>
            <person name="Song X."/>
            <person name="Zhang H."/>
            <person name="Dai N."/>
            <person name="Sheng W."/>
            <person name="Hou X."/>
            <person name="Wei L."/>
        </authorList>
    </citation>
    <scope>NUCLEOTIDE SEQUENCE</scope>
    <source>
        <strain evidence="6">KEN8</strain>
        <tissue evidence="6">Leaf</tissue>
    </source>
</reference>
<evidence type="ECO:0000256" key="3">
    <source>
        <dbReference type="ARBA" id="ARBA00023295"/>
    </source>
</evidence>
<dbReference type="PRINTS" id="PR00131">
    <property type="entry name" value="GLHYDRLASE1"/>
</dbReference>
<dbReference type="EMBL" id="JACGWM010000835">
    <property type="protein sequence ID" value="KAL0298026.1"/>
    <property type="molecule type" value="Genomic_DNA"/>
</dbReference>
<evidence type="ECO:0000313" key="6">
    <source>
        <dbReference type="EMBL" id="KAL0298026.1"/>
    </source>
</evidence>
<evidence type="ECO:0000256" key="1">
    <source>
        <dbReference type="ARBA" id="ARBA00010838"/>
    </source>
</evidence>
<dbReference type="PANTHER" id="PTHR10353:SF137">
    <property type="entry name" value="MYROSINASE 3-RELATED"/>
    <property type="match status" value="1"/>
</dbReference>
<dbReference type="InterPro" id="IPR017853">
    <property type="entry name" value="GH"/>
</dbReference>
<proteinExistence type="inferred from homology"/>
<protein>
    <submittedName>
        <fullName evidence="6">Oleuropein beta-glucosidase</fullName>
    </submittedName>
</protein>
<sequence length="212" mass="24098">MLKPFWCEPPMKDDANVRKAAKRAMDFTLGWFLEPVLTGQYPKTMRDCVPSGNLAAFSDGEAKMLKGSIDFLGVDEKNDKTLTVKDACADSMREDYHKRHLVYLKAMKDKHTCECKRLLRVVVCDNFEWAVGYTVRFGLMYVDYENQQKDIPKPQPYGKVKVKGEGEDEQDDEDAGDEEDEEMKGNDDEGDPEDDPEANAAGSERGMKMMND</sequence>
<evidence type="ECO:0000256" key="5">
    <source>
        <dbReference type="SAM" id="MobiDB-lite"/>
    </source>
</evidence>
<name>A0AAW2JUR1_9LAMI</name>
<comment type="caution">
    <text evidence="6">The sequence shown here is derived from an EMBL/GenBank/DDBJ whole genome shotgun (WGS) entry which is preliminary data.</text>
</comment>
<dbReference type="Gene3D" id="3.20.20.80">
    <property type="entry name" value="Glycosidases"/>
    <property type="match status" value="2"/>
</dbReference>
<gene>
    <name evidence="6" type="ORF">Scaly_3075600</name>
</gene>
<dbReference type="GO" id="GO:0005975">
    <property type="term" value="P:carbohydrate metabolic process"/>
    <property type="evidence" value="ECO:0007669"/>
    <property type="project" value="InterPro"/>
</dbReference>
<dbReference type="Pfam" id="PF00232">
    <property type="entry name" value="Glyco_hydro_1"/>
    <property type="match status" value="2"/>
</dbReference>
<organism evidence="6">
    <name type="scientific">Sesamum calycinum</name>
    <dbReference type="NCBI Taxonomy" id="2727403"/>
    <lineage>
        <taxon>Eukaryota</taxon>
        <taxon>Viridiplantae</taxon>
        <taxon>Streptophyta</taxon>
        <taxon>Embryophyta</taxon>
        <taxon>Tracheophyta</taxon>
        <taxon>Spermatophyta</taxon>
        <taxon>Magnoliopsida</taxon>
        <taxon>eudicotyledons</taxon>
        <taxon>Gunneridae</taxon>
        <taxon>Pentapetalae</taxon>
        <taxon>asterids</taxon>
        <taxon>lamiids</taxon>
        <taxon>Lamiales</taxon>
        <taxon>Pedaliaceae</taxon>
        <taxon>Sesamum</taxon>
    </lineage>
</organism>
<dbReference type="AlphaFoldDB" id="A0AAW2JUR1"/>
<dbReference type="SUPFAM" id="SSF51445">
    <property type="entry name" value="(Trans)glycosidases"/>
    <property type="match status" value="1"/>
</dbReference>
<comment type="similarity">
    <text evidence="1 4">Belongs to the glycosyl hydrolase 1 family.</text>
</comment>
<accession>A0AAW2JUR1</accession>
<feature type="region of interest" description="Disordered" evidence="5">
    <location>
        <begin position="149"/>
        <end position="212"/>
    </location>
</feature>
<keyword evidence="2" id="KW-0378">Hydrolase</keyword>
<keyword evidence="3" id="KW-0326">Glycosidase</keyword>
<dbReference type="PANTHER" id="PTHR10353">
    <property type="entry name" value="GLYCOSYL HYDROLASE"/>
    <property type="match status" value="1"/>
</dbReference>